<accession>A0A397G7H2</accession>
<dbReference type="Proteomes" id="UP000266861">
    <property type="component" value="Unassembled WGS sequence"/>
</dbReference>
<organism evidence="1 2">
    <name type="scientific">Diversispora epigaea</name>
    <dbReference type="NCBI Taxonomy" id="1348612"/>
    <lineage>
        <taxon>Eukaryota</taxon>
        <taxon>Fungi</taxon>
        <taxon>Fungi incertae sedis</taxon>
        <taxon>Mucoromycota</taxon>
        <taxon>Glomeromycotina</taxon>
        <taxon>Glomeromycetes</taxon>
        <taxon>Diversisporales</taxon>
        <taxon>Diversisporaceae</taxon>
        <taxon>Diversispora</taxon>
    </lineage>
</organism>
<name>A0A397G7H2_9GLOM</name>
<reference evidence="1 2" key="1">
    <citation type="submission" date="2018-08" db="EMBL/GenBank/DDBJ databases">
        <title>Genome and evolution of the arbuscular mycorrhizal fungus Diversispora epigaea (formerly Glomus versiforme) and its bacterial endosymbionts.</title>
        <authorList>
            <person name="Sun X."/>
            <person name="Fei Z."/>
            <person name="Harrison M."/>
        </authorList>
    </citation>
    <scope>NUCLEOTIDE SEQUENCE [LARGE SCALE GENOMIC DNA]</scope>
    <source>
        <strain evidence="1 2">IT104</strain>
    </source>
</reference>
<dbReference type="SUPFAM" id="SSF81901">
    <property type="entry name" value="HCP-like"/>
    <property type="match status" value="1"/>
</dbReference>
<dbReference type="EMBL" id="PQFF01000536">
    <property type="protein sequence ID" value="RHZ45804.1"/>
    <property type="molecule type" value="Genomic_DNA"/>
</dbReference>
<dbReference type="Gene3D" id="1.25.40.10">
    <property type="entry name" value="Tetratricopeptide repeat domain"/>
    <property type="match status" value="1"/>
</dbReference>
<sequence length="94" mass="10407">MENIYCNENGTTLEDEEIFQRDVNSGGNAAGKTTKDEENAFQWFVKSAEGGNRVNNVGQDSLGNCYQDGIESTKDEEKAFQWYLKSVEGVNSVG</sequence>
<evidence type="ECO:0000313" key="2">
    <source>
        <dbReference type="Proteomes" id="UP000266861"/>
    </source>
</evidence>
<keyword evidence="2" id="KW-1185">Reference proteome</keyword>
<proteinExistence type="predicted"/>
<protein>
    <submittedName>
        <fullName evidence="1">Uncharacterized protein</fullName>
    </submittedName>
</protein>
<gene>
    <name evidence="1" type="ORF">Glove_648g10</name>
</gene>
<dbReference type="Pfam" id="PF08238">
    <property type="entry name" value="Sel1"/>
    <property type="match status" value="2"/>
</dbReference>
<dbReference type="InterPro" id="IPR006597">
    <property type="entry name" value="Sel1-like"/>
</dbReference>
<dbReference type="InterPro" id="IPR011990">
    <property type="entry name" value="TPR-like_helical_dom_sf"/>
</dbReference>
<comment type="caution">
    <text evidence="1">The sequence shown here is derived from an EMBL/GenBank/DDBJ whole genome shotgun (WGS) entry which is preliminary data.</text>
</comment>
<dbReference type="OrthoDB" id="272077at2759"/>
<evidence type="ECO:0000313" key="1">
    <source>
        <dbReference type="EMBL" id="RHZ45804.1"/>
    </source>
</evidence>
<dbReference type="AlphaFoldDB" id="A0A397G7H2"/>